<organism evidence="1 2">
    <name type="scientific">Colletotrichum phormii</name>
    <dbReference type="NCBI Taxonomy" id="359342"/>
    <lineage>
        <taxon>Eukaryota</taxon>
        <taxon>Fungi</taxon>
        <taxon>Dikarya</taxon>
        <taxon>Ascomycota</taxon>
        <taxon>Pezizomycotina</taxon>
        <taxon>Sordariomycetes</taxon>
        <taxon>Hypocreomycetidae</taxon>
        <taxon>Glomerellales</taxon>
        <taxon>Glomerellaceae</taxon>
        <taxon>Colletotrichum</taxon>
        <taxon>Colletotrichum acutatum species complex</taxon>
    </lineage>
</organism>
<reference evidence="1" key="1">
    <citation type="submission" date="2021-06" db="EMBL/GenBank/DDBJ databases">
        <title>Comparative genomics, transcriptomics and evolutionary studies reveal genomic signatures of adaptation to plant cell wall in hemibiotrophic fungi.</title>
        <authorList>
            <consortium name="DOE Joint Genome Institute"/>
            <person name="Baroncelli R."/>
            <person name="Diaz J.F."/>
            <person name="Benocci T."/>
            <person name="Peng M."/>
            <person name="Battaglia E."/>
            <person name="Haridas S."/>
            <person name="Andreopoulos W."/>
            <person name="Labutti K."/>
            <person name="Pangilinan J."/>
            <person name="Floch G.L."/>
            <person name="Makela M.R."/>
            <person name="Henrissat B."/>
            <person name="Grigoriev I.V."/>
            <person name="Crouch J.A."/>
            <person name="De Vries R.P."/>
            <person name="Sukno S.A."/>
            <person name="Thon M.R."/>
        </authorList>
    </citation>
    <scope>NUCLEOTIDE SEQUENCE</scope>
    <source>
        <strain evidence="1">CBS 102054</strain>
    </source>
</reference>
<dbReference type="AlphaFoldDB" id="A0AAI9ZZA6"/>
<protein>
    <submittedName>
        <fullName evidence="1">Uncharacterized protein</fullName>
    </submittedName>
</protein>
<name>A0AAI9ZZA6_9PEZI</name>
<dbReference type="GeneID" id="85467400"/>
<sequence length="177" mass="18492">MSTSICLFPVICGPIASPLGSSLPPPLTLRCLDCCASRRDAHRHTKPSMPSRSTTSATYRGSSSALGGFLTPATPTPSTCTSSGMDVVAKRLVSPAWLVAATQDSACTGTPSPPPVQARALSQQLGLSFGSAPPPQPHQGEVSPRRLAWWALSLHIPSCMRGLPAHQVVARDARRGT</sequence>
<proteinExistence type="predicted"/>
<gene>
    <name evidence="1" type="ORF">BDP81DRAFT_199871</name>
</gene>
<evidence type="ECO:0000313" key="2">
    <source>
        <dbReference type="Proteomes" id="UP001243989"/>
    </source>
</evidence>
<dbReference type="EMBL" id="JAHMHQ010000006">
    <property type="protein sequence ID" value="KAK1639287.1"/>
    <property type="molecule type" value="Genomic_DNA"/>
</dbReference>
<dbReference type="Proteomes" id="UP001243989">
    <property type="component" value="Unassembled WGS sequence"/>
</dbReference>
<comment type="caution">
    <text evidence="1">The sequence shown here is derived from an EMBL/GenBank/DDBJ whole genome shotgun (WGS) entry which is preliminary data.</text>
</comment>
<evidence type="ECO:0000313" key="1">
    <source>
        <dbReference type="EMBL" id="KAK1639287.1"/>
    </source>
</evidence>
<dbReference type="RefSeq" id="XP_060447894.1">
    <property type="nucleotide sequence ID" value="XM_060582538.1"/>
</dbReference>
<accession>A0AAI9ZZA6</accession>
<keyword evidence="2" id="KW-1185">Reference proteome</keyword>